<dbReference type="OrthoDB" id="2277387at2759"/>
<protein>
    <submittedName>
        <fullName evidence="3">Uncharacterized protein</fullName>
    </submittedName>
</protein>
<dbReference type="AlphaFoldDB" id="A0A1C7N8C2"/>
<keyword evidence="1" id="KW-0175">Coiled coil</keyword>
<reference evidence="3 4" key="1">
    <citation type="submission" date="2016-03" db="EMBL/GenBank/DDBJ databases">
        <title>Choanephora cucurbitarum.</title>
        <authorList>
            <person name="Min B."/>
            <person name="Park H."/>
            <person name="Park J.-H."/>
            <person name="Shin H.-D."/>
            <person name="Choi I.-G."/>
        </authorList>
    </citation>
    <scope>NUCLEOTIDE SEQUENCE [LARGE SCALE GENOMIC DNA]</scope>
    <source>
        <strain evidence="3 4">KUS-F28377</strain>
    </source>
</reference>
<evidence type="ECO:0000313" key="3">
    <source>
        <dbReference type="EMBL" id="OBZ85317.1"/>
    </source>
</evidence>
<proteinExistence type="predicted"/>
<gene>
    <name evidence="3" type="ORF">A0J61_06633</name>
</gene>
<feature type="compositionally biased region" description="Polar residues" evidence="2">
    <location>
        <begin position="1"/>
        <end position="18"/>
    </location>
</feature>
<dbReference type="STRING" id="101091.A0A1C7N8C2"/>
<dbReference type="Proteomes" id="UP000093000">
    <property type="component" value="Unassembled WGS sequence"/>
</dbReference>
<dbReference type="InParanoid" id="A0A1C7N8C2"/>
<accession>A0A1C7N8C2</accession>
<dbReference type="EMBL" id="LUGH01000410">
    <property type="protein sequence ID" value="OBZ85317.1"/>
    <property type="molecule type" value="Genomic_DNA"/>
</dbReference>
<sequence>MNFEKNSQHLGRSHCNTNLDKDKRRLSLSEPQIPSSVRLPLDIKPNASMSTPLSNHKKSMDVSEQWQFLRDMERAREDIAELRKNMAELVKQMDTMTSDLNESEERVYQMEQDVTTTEEFNVNLQVILEKAKKSQKETDVFTHQAIKNIYSDLALVVYENNQLQGRLASIEQHQKHQEGSIHDMMKHMQEYTHMLEQAQSTIHMLQEPRFAPPPSSSFSLLSRRSSHVSLLSDDDDDGHSTISSSTFTTIEKRPPYVQSPPLGPHMPLFKSQQGIRMLFEHALHPST</sequence>
<feature type="compositionally biased region" description="Low complexity" evidence="2">
    <location>
        <begin position="240"/>
        <end position="249"/>
    </location>
</feature>
<keyword evidence="4" id="KW-1185">Reference proteome</keyword>
<feature type="region of interest" description="Disordered" evidence="2">
    <location>
        <begin position="229"/>
        <end position="262"/>
    </location>
</feature>
<name>A0A1C7N8C2_9FUNG</name>
<organism evidence="3 4">
    <name type="scientific">Choanephora cucurbitarum</name>
    <dbReference type="NCBI Taxonomy" id="101091"/>
    <lineage>
        <taxon>Eukaryota</taxon>
        <taxon>Fungi</taxon>
        <taxon>Fungi incertae sedis</taxon>
        <taxon>Mucoromycota</taxon>
        <taxon>Mucoromycotina</taxon>
        <taxon>Mucoromycetes</taxon>
        <taxon>Mucorales</taxon>
        <taxon>Mucorineae</taxon>
        <taxon>Choanephoraceae</taxon>
        <taxon>Choanephoroideae</taxon>
        <taxon>Choanephora</taxon>
    </lineage>
</organism>
<comment type="caution">
    <text evidence="3">The sequence shown here is derived from an EMBL/GenBank/DDBJ whole genome shotgun (WGS) entry which is preliminary data.</text>
</comment>
<evidence type="ECO:0000256" key="2">
    <source>
        <dbReference type="SAM" id="MobiDB-lite"/>
    </source>
</evidence>
<evidence type="ECO:0000313" key="4">
    <source>
        <dbReference type="Proteomes" id="UP000093000"/>
    </source>
</evidence>
<feature type="region of interest" description="Disordered" evidence="2">
    <location>
        <begin position="1"/>
        <end position="33"/>
    </location>
</feature>
<evidence type="ECO:0000256" key="1">
    <source>
        <dbReference type="SAM" id="Coils"/>
    </source>
</evidence>
<feature type="coiled-coil region" evidence="1">
    <location>
        <begin position="72"/>
        <end position="113"/>
    </location>
</feature>